<feature type="chain" id="PRO_5010576073" description="chitinase" evidence="11">
    <location>
        <begin position="27"/>
        <end position="302"/>
    </location>
</feature>
<evidence type="ECO:0000256" key="10">
    <source>
        <dbReference type="RuleBase" id="RU004453"/>
    </source>
</evidence>
<evidence type="ECO:0000259" key="12">
    <source>
        <dbReference type="PROSITE" id="PS51910"/>
    </source>
</evidence>
<name>A0A1U7ZFB0_NELNU</name>
<dbReference type="Gene3D" id="3.20.20.80">
    <property type="entry name" value="Glycosidases"/>
    <property type="match status" value="1"/>
</dbReference>
<gene>
    <name evidence="14" type="primary">LOC104593438</name>
</gene>
<evidence type="ECO:0000313" key="14">
    <source>
        <dbReference type="RefSeq" id="XP_010251575.1"/>
    </source>
</evidence>
<dbReference type="InterPro" id="IPR017853">
    <property type="entry name" value="GH"/>
</dbReference>
<evidence type="ECO:0000256" key="1">
    <source>
        <dbReference type="ARBA" id="ARBA00000822"/>
    </source>
</evidence>
<feature type="signal peptide" evidence="11">
    <location>
        <begin position="1"/>
        <end position="26"/>
    </location>
</feature>
<evidence type="ECO:0000256" key="11">
    <source>
        <dbReference type="SAM" id="SignalP"/>
    </source>
</evidence>
<dbReference type="GeneID" id="104593438"/>
<dbReference type="CDD" id="cd02877">
    <property type="entry name" value="GH18_hevamine_XipI_class_III"/>
    <property type="match status" value="1"/>
</dbReference>
<dbReference type="PANTHER" id="PTHR45708:SF21">
    <property type="entry name" value="ACIDIC ENDOCHITINASE"/>
    <property type="match status" value="1"/>
</dbReference>
<dbReference type="PROSITE" id="PS51910">
    <property type="entry name" value="GH18_2"/>
    <property type="match status" value="1"/>
</dbReference>
<dbReference type="EC" id="3.2.1.14" evidence="2"/>
<keyword evidence="7 9" id="KW-0326">Glycosidase</keyword>
<dbReference type="InParanoid" id="A0A1U7ZFB0"/>
<evidence type="ECO:0000313" key="13">
    <source>
        <dbReference type="Proteomes" id="UP000189703"/>
    </source>
</evidence>
<keyword evidence="5" id="KW-1015">Disulfide bond</keyword>
<dbReference type="GO" id="GO:0008843">
    <property type="term" value="F:endochitinase activity"/>
    <property type="evidence" value="ECO:0007669"/>
    <property type="project" value="UniProtKB-EC"/>
</dbReference>
<keyword evidence="13" id="KW-1185">Reference proteome</keyword>
<dbReference type="SUPFAM" id="SSF51445">
    <property type="entry name" value="(Trans)glycosidases"/>
    <property type="match status" value="1"/>
</dbReference>
<evidence type="ECO:0000256" key="6">
    <source>
        <dbReference type="ARBA" id="ARBA00023277"/>
    </source>
</evidence>
<dbReference type="AlphaFoldDB" id="A0A1U7ZFB0"/>
<dbReference type="InterPro" id="IPR001579">
    <property type="entry name" value="Glyco_hydro_18_chit_AS"/>
</dbReference>
<dbReference type="STRING" id="4432.A0A1U7ZFB0"/>
<dbReference type="InterPro" id="IPR050542">
    <property type="entry name" value="Glycosyl_Hydrlase18_Chitinase"/>
</dbReference>
<dbReference type="KEGG" id="nnu:104593438"/>
<dbReference type="OrthoDB" id="6020543at2759"/>
<keyword evidence="8" id="KW-0624">Polysaccharide degradation</keyword>
<dbReference type="Pfam" id="PF00704">
    <property type="entry name" value="Glyco_hydro_18"/>
    <property type="match status" value="1"/>
</dbReference>
<protein>
    <recommendedName>
        <fullName evidence="2">chitinase</fullName>
        <ecNumber evidence="2">3.2.1.14</ecNumber>
    </recommendedName>
</protein>
<evidence type="ECO:0000256" key="3">
    <source>
        <dbReference type="ARBA" id="ARBA00022801"/>
    </source>
</evidence>
<dbReference type="GO" id="GO:0006032">
    <property type="term" value="P:chitin catabolic process"/>
    <property type="evidence" value="ECO:0007669"/>
    <property type="project" value="UniProtKB-KW"/>
</dbReference>
<dbReference type="PANTHER" id="PTHR45708">
    <property type="entry name" value="ENDOCHITINASE"/>
    <property type="match status" value="1"/>
</dbReference>
<evidence type="ECO:0000256" key="5">
    <source>
        <dbReference type="ARBA" id="ARBA00023157"/>
    </source>
</evidence>
<accession>A0A1U7ZFB0</accession>
<keyword evidence="4" id="KW-0146">Chitin degradation</keyword>
<keyword evidence="11" id="KW-0732">Signal</keyword>
<organism evidence="13 14">
    <name type="scientific">Nelumbo nucifera</name>
    <name type="common">Sacred lotus</name>
    <dbReference type="NCBI Taxonomy" id="4432"/>
    <lineage>
        <taxon>Eukaryota</taxon>
        <taxon>Viridiplantae</taxon>
        <taxon>Streptophyta</taxon>
        <taxon>Embryophyta</taxon>
        <taxon>Tracheophyta</taxon>
        <taxon>Spermatophyta</taxon>
        <taxon>Magnoliopsida</taxon>
        <taxon>Proteales</taxon>
        <taxon>Nelumbonaceae</taxon>
        <taxon>Nelumbo</taxon>
    </lineage>
</organism>
<comment type="catalytic activity">
    <reaction evidence="1">
        <text>Random endo-hydrolysis of N-acetyl-beta-D-glucosaminide (1-&gt;4)-beta-linkages in chitin and chitodextrins.</text>
        <dbReference type="EC" id="3.2.1.14"/>
    </reaction>
</comment>
<reference evidence="14" key="1">
    <citation type="submission" date="2025-08" db="UniProtKB">
        <authorList>
            <consortium name="RefSeq"/>
        </authorList>
    </citation>
    <scope>IDENTIFICATION</scope>
</reference>
<dbReference type="OMA" id="CNTGRYK"/>
<keyword evidence="6" id="KW-0119">Carbohydrate metabolism</keyword>
<dbReference type="GO" id="GO:0005576">
    <property type="term" value="C:extracellular region"/>
    <property type="evidence" value="ECO:0000318"/>
    <property type="project" value="GO_Central"/>
</dbReference>
<sequence length="302" mass="32615">MATQSQASSALLLSLLLLSVAATSLAAGKGGIAVYWGQSGKEGTLKQTCATGKYAYVNLAFLNKFGNGQKPELNLAGHCNPATGGCVGLTEDIKYCQSKGIKVLLSIGGGIGTYTLKSAQDAKNVADYLWNNFLGGRSSTRPLGPAVLDGIDFDIERGSTLYYYELVRYLSVYSKPSKKVYLAAAPQCPFPDRYLGRALNSGLFDYVWIQFYNNAPCQYTPGNVSKLLSSWTKWTSSIQATKFFLGLPASPQAAGSGYIPTNVLIHQILPKIKASPKYGGVMLWNKYLDDKNGYSNTIKAYV</sequence>
<evidence type="ECO:0000256" key="7">
    <source>
        <dbReference type="ARBA" id="ARBA00023295"/>
    </source>
</evidence>
<dbReference type="GO" id="GO:0050832">
    <property type="term" value="P:defense response to fungus"/>
    <property type="evidence" value="ECO:0000318"/>
    <property type="project" value="GO_Central"/>
</dbReference>
<dbReference type="RefSeq" id="XP_010251575.1">
    <property type="nucleotide sequence ID" value="XM_010253273.2"/>
</dbReference>
<dbReference type="InterPro" id="IPR001223">
    <property type="entry name" value="Glyco_hydro18_cat"/>
</dbReference>
<dbReference type="GO" id="GO:0000272">
    <property type="term" value="P:polysaccharide catabolic process"/>
    <property type="evidence" value="ECO:0007669"/>
    <property type="project" value="UniProtKB-KW"/>
</dbReference>
<feature type="domain" description="GH18" evidence="12">
    <location>
        <begin position="30"/>
        <end position="302"/>
    </location>
</feature>
<comment type="similarity">
    <text evidence="10">Belongs to the glycosyl hydrolase 18 family.</text>
</comment>
<evidence type="ECO:0000256" key="8">
    <source>
        <dbReference type="ARBA" id="ARBA00023326"/>
    </source>
</evidence>
<dbReference type="Proteomes" id="UP000189703">
    <property type="component" value="Unplaced"/>
</dbReference>
<evidence type="ECO:0000256" key="9">
    <source>
        <dbReference type="RuleBase" id="RU000489"/>
    </source>
</evidence>
<dbReference type="eggNOG" id="KOG4701">
    <property type="taxonomic scope" value="Eukaryota"/>
</dbReference>
<proteinExistence type="inferred from homology"/>
<dbReference type="FunFam" id="3.20.20.80:FF:000015">
    <property type="entry name" value="Acidic endochitinase SE2"/>
    <property type="match status" value="1"/>
</dbReference>
<dbReference type="InterPro" id="IPR045321">
    <property type="entry name" value="Cts1-like"/>
</dbReference>
<dbReference type="PROSITE" id="PS01095">
    <property type="entry name" value="GH18_1"/>
    <property type="match status" value="1"/>
</dbReference>
<keyword evidence="3 9" id="KW-0378">Hydrolase</keyword>
<evidence type="ECO:0000256" key="4">
    <source>
        <dbReference type="ARBA" id="ARBA00023024"/>
    </source>
</evidence>
<evidence type="ECO:0000256" key="2">
    <source>
        <dbReference type="ARBA" id="ARBA00012729"/>
    </source>
</evidence>